<organism evidence="2 3">
    <name type="scientific">Pristionchus fissidentatus</name>
    <dbReference type="NCBI Taxonomy" id="1538716"/>
    <lineage>
        <taxon>Eukaryota</taxon>
        <taxon>Metazoa</taxon>
        <taxon>Ecdysozoa</taxon>
        <taxon>Nematoda</taxon>
        <taxon>Chromadorea</taxon>
        <taxon>Rhabditida</taxon>
        <taxon>Rhabditina</taxon>
        <taxon>Diplogasteromorpha</taxon>
        <taxon>Diplogasteroidea</taxon>
        <taxon>Neodiplogasteridae</taxon>
        <taxon>Pristionchus</taxon>
    </lineage>
</organism>
<feature type="non-terminal residue" evidence="2">
    <location>
        <position position="97"/>
    </location>
</feature>
<dbReference type="AlphaFoldDB" id="A0AAV5X3U0"/>
<dbReference type="EMBL" id="BTSY01000005">
    <property type="protein sequence ID" value="GMT28824.1"/>
    <property type="molecule type" value="Genomic_DNA"/>
</dbReference>
<evidence type="ECO:0000313" key="1">
    <source>
        <dbReference type="EMBL" id="GMT28824.1"/>
    </source>
</evidence>
<sequence length="97" mass="10826">TNSCLHVSVVSDKGSLDSNLGELKLVHDHLEILWLHSDNLLFRGSLLQFEISSHSSNIVSSIVESVHLTVIGSTAIVLVHCRLLLHVIDLVFRHFTY</sequence>
<keyword evidence="3" id="KW-1185">Reference proteome</keyword>
<dbReference type="EMBL" id="BTSY01000168">
    <property type="protein sequence ID" value="GMT37528.1"/>
    <property type="molecule type" value="Genomic_DNA"/>
</dbReference>
<accession>A0AAV5X3U0</accession>
<dbReference type="Proteomes" id="UP001432322">
    <property type="component" value="Unassembled WGS sequence"/>
</dbReference>
<proteinExistence type="predicted"/>
<reference evidence="2" key="1">
    <citation type="submission" date="2023-10" db="EMBL/GenBank/DDBJ databases">
        <title>Genome assembly of Pristionchus species.</title>
        <authorList>
            <person name="Yoshida K."/>
            <person name="Sommer R.J."/>
        </authorList>
    </citation>
    <scope>NUCLEOTIDE SEQUENCE</scope>
    <source>
        <strain evidence="2">RS5133</strain>
    </source>
</reference>
<evidence type="ECO:0000313" key="2">
    <source>
        <dbReference type="EMBL" id="GMT37528.1"/>
    </source>
</evidence>
<feature type="non-terminal residue" evidence="2">
    <location>
        <position position="1"/>
    </location>
</feature>
<protein>
    <submittedName>
        <fullName evidence="2">Uncharacterized protein</fullName>
    </submittedName>
</protein>
<gene>
    <name evidence="1" type="ORF">PFISCL1PPCAC_20121</name>
    <name evidence="2" type="ORF">PFISCL1PPCAC_28824</name>
</gene>
<name>A0AAV5X3U0_9BILA</name>
<evidence type="ECO:0000313" key="3">
    <source>
        <dbReference type="Proteomes" id="UP001432322"/>
    </source>
</evidence>
<comment type="caution">
    <text evidence="2">The sequence shown here is derived from an EMBL/GenBank/DDBJ whole genome shotgun (WGS) entry which is preliminary data.</text>
</comment>